<dbReference type="GeneID" id="13884885"/>
<dbReference type="EMBL" id="HE650822">
    <property type="protein sequence ID" value="CCF57004.1"/>
    <property type="molecule type" value="Genomic_DNA"/>
</dbReference>
<name>H2ARK4_KAZAF</name>
<dbReference type="KEGG" id="kaf:KAFR_0B07050"/>
<dbReference type="RefSeq" id="XP_003956139.1">
    <property type="nucleotide sequence ID" value="XM_003956090.1"/>
</dbReference>
<dbReference type="HOGENOM" id="CLU_1289091_0_0_1"/>
<gene>
    <name evidence="1" type="primary">KAFR0B07050</name>
    <name evidence="1" type="ORF">KAFR_0B07050</name>
</gene>
<dbReference type="AlphaFoldDB" id="H2ARK4"/>
<dbReference type="Proteomes" id="UP000005220">
    <property type="component" value="Chromosome 2"/>
</dbReference>
<evidence type="ECO:0000313" key="1">
    <source>
        <dbReference type="EMBL" id="CCF57004.1"/>
    </source>
</evidence>
<organism evidence="1 2">
    <name type="scientific">Kazachstania africana (strain ATCC 22294 / BCRC 22015 / CBS 2517 / CECT 1963 / NBRC 1671 / NRRL Y-8276)</name>
    <name type="common">Yeast</name>
    <name type="synonym">Kluyveromyces africanus</name>
    <dbReference type="NCBI Taxonomy" id="1071382"/>
    <lineage>
        <taxon>Eukaryota</taxon>
        <taxon>Fungi</taxon>
        <taxon>Dikarya</taxon>
        <taxon>Ascomycota</taxon>
        <taxon>Saccharomycotina</taxon>
        <taxon>Saccharomycetes</taxon>
        <taxon>Saccharomycetales</taxon>
        <taxon>Saccharomycetaceae</taxon>
        <taxon>Kazachstania</taxon>
    </lineage>
</organism>
<protein>
    <submittedName>
        <fullName evidence="1">Uncharacterized protein</fullName>
    </submittedName>
</protein>
<sequence>MDMKVCPSLIVSSFYRLEYKGHEMCCNQNHERDTDKILSLREALKYVHREDEIDCAGGAYRLPDNCSKLENALFDSSTGLLKNSIDMILDLADVSVIRKLFLGTSAKDLLIWGEELSGSMCHECFFFKEDCACEREVGKVAGALIAEFLLLMKLEVKALYRFHFTLLMERQAVAFLHKVLGTLAPFSYEFNIMDNKCRLNIVSHIWTLLITTLL</sequence>
<reference evidence="1 2" key="1">
    <citation type="journal article" date="2011" name="Proc. Natl. Acad. Sci. U.S.A.">
        <title>Evolutionary erosion of yeast sex chromosomes by mating-type switching accidents.</title>
        <authorList>
            <person name="Gordon J.L."/>
            <person name="Armisen D."/>
            <person name="Proux-Wera E."/>
            <person name="Oheigeartaigh S.S."/>
            <person name="Byrne K.P."/>
            <person name="Wolfe K.H."/>
        </authorList>
    </citation>
    <scope>NUCLEOTIDE SEQUENCE [LARGE SCALE GENOMIC DNA]</scope>
    <source>
        <strain evidence="2">ATCC 22294 / BCRC 22015 / CBS 2517 / CECT 1963 / NBRC 1671 / NRRL Y-8276</strain>
    </source>
</reference>
<evidence type="ECO:0000313" key="2">
    <source>
        <dbReference type="Proteomes" id="UP000005220"/>
    </source>
</evidence>
<dbReference type="InParanoid" id="H2ARK4"/>
<keyword evidence="2" id="KW-1185">Reference proteome</keyword>
<accession>H2ARK4</accession>
<proteinExistence type="predicted"/>